<accession>A0A1Y2CMU6</accession>
<dbReference type="Pfam" id="PF09431">
    <property type="entry name" value="SPIN90_LRD"/>
    <property type="match status" value="1"/>
</dbReference>
<organism evidence="2 3">
    <name type="scientific">Rhizoclosmatium globosum</name>
    <dbReference type="NCBI Taxonomy" id="329046"/>
    <lineage>
        <taxon>Eukaryota</taxon>
        <taxon>Fungi</taxon>
        <taxon>Fungi incertae sedis</taxon>
        <taxon>Chytridiomycota</taxon>
        <taxon>Chytridiomycota incertae sedis</taxon>
        <taxon>Chytridiomycetes</taxon>
        <taxon>Chytridiales</taxon>
        <taxon>Chytriomycetaceae</taxon>
        <taxon>Rhizoclosmatium</taxon>
    </lineage>
</organism>
<comment type="caution">
    <text evidence="2">The sequence shown here is derived from an EMBL/GenBank/DDBJ whole genome shotgun (WGS) entry which is preliminary data.</text>
</comment>
<dbReference type="EMBL" id="MCGO01000012">
    <property type="protein sequence ID" value="ORY48256.1"/>
    <property type="molecule type" value="Genomic_DNA"/>
</dbReference>
<dbReference type="STRING" id="329046.A0A1Y2CMU6"/>
<dbReference type="GO" id="GO:0051666">
    <property type="term" value="P:actin cortical patch localization"/>
    <property type="evidence" value="ECO:0007669"/>
    <property type="project" value="TreeGrafter"/>
</dbReference>
<proteinExistence type="predicted"/>
<dbReference type="GO" id="GO:0071933">
    <property type="term" value="F:Arp2/3 complex binding"/>
    <property type="evidence" value="ECO:0007669"/>
    <property type="project" value="TreeGrafter"/>
</dbReference>
<dbReference type="InterPro" id="IPR030125">
    <property type="entry name" value="SPIN90/Ldb17"/>
</dbReference>
<dbReference type="Proteomes" id="UP000193642">
    <property type="component" value="Unassembled WGS sequence"/>
</dbReference>
<dbReference type="PANTHER" id="PTHR13357">
    <property type="entry name" value="SH3 ADAPTER PROTEIN SPIN90 NCK INTERACTING PROTEIN WITH SH3 DOMAIN"/>
    <property type="match status" value="1"/>
</dbReference>
<dbReference type="AlphaFoldDB" id="A0A1Y2CMU6"/>
<evidence type="ECO:0000313" key="3">
    <source>
        <dbReference type="Proteomes" id="UP000193642"/>
    </source>
</evidence>
<dbReference type="InterPro" id="IPR018556">
    <property type="entry name" value="SPIN90/Ldb17_LRD"/>
</dbReference>
<gene>
    <name evidence="2" type="ORF">BCR33DRAFT_714657</name>
</gene>
<name>A0A1Y2CMU6_9FUNG</name>
<feature type="domain" description="SPIN90/Ldb17 leucine-rich" evidence="1">
    <location>
        <begin position="175"/>
        <end position="303"/>
    </location>
</feature>
<keyword evidence="3" id="KW-1185">Reference proteome</keyword>
<dbReference type="GO" id="GO:0030479">
    <property type="term" value="C:actin cortical patch"/>
    <property type="evidence" value="ECO:0007669"/>
    <property type="project" value="TreeGrafter"/>
</dbReference>
<dbReference type="PANTHER" id="PTHR13357:SF1">
    <property type="entry name" value="NCK-INTERACTING PROTEIN WITH SH3 DOMAIN"/>
    <property type="match status" value="1"/>
</dbReference>
<sequence>MASPKHLEALLQLMTDVNALLDQALNAESAIQAAVDALMANHTIISTGHEMDVLCEHIVRHSIIDSASDEALAELLFLLKGLLKDLNENLELGRVVLTLIYYLGIVYGANVIWIPAHPCCFGLLLASNSLSRCQLLFQVCLLQEMSISELNEFTPELIVVLFDSVERTSHSDELEDYNYALIKLLLVINDQFMMKNHARNVIENQIIACLSPRLFLGKSLGGNIIFMFNRADNSRLQRLIIRFLYIVFKTPETATFFYTNDLRVILDVVLRESRAVADEDEEIQQGYLNLLPALLHNSQLQNYKLDDVKTLLGELRRQDSGNQQSNSPGKDVPLPTTPLSAFFGNPSVKPSTRRVAERVFFECREILSK</sequence>
<dbReference type="GO" id="GO:0006897">
    <property type="term" value="P:endocytosis"/>
    <property type="evidence" value="ECO:0007669"/>
    <property type="project" value="TreeGrafter"/>
</dbReference>
<evidence type="ECO:0000313" key="2">
    <source>
        <dbReference type="EMBL" id="ORY48256.1"/>
    </source>
</evidence>
<dbReference type="GO" id="GO:0000147">
    <property type="term" value="P:actin cortical patch assembly"/>
    <property type="evidence" value="ECO:0007669"/>
    <property type="project" value="TreeGrafter"/>
</dbReference>
<evidence type="ECO:0000259" key="1">
    <source>
        <dbReference type="Pfam" id="PF09431"/>
    </source>
</evidence>
<dbReference type="OrthoDB" id="445362at2759"/>
<protein>
    <recommendedName>
        <fullName evidence="1">SPIN90/Ldb17 leucine-rich domain-containing protein</fullName>
    </recommendedName>
</protein>
<reference evidence="2 3" key="1">
    <citation type="submission" date="2016-07" db="EMBL/GenBank/DDBJ databases">
        <title>Pervasive Adenine N6-methylation of Active Genes in Fungi.</title>
        <authorList>
            <consortium name="DOE Joint Genome Institute"/>
            <person name="Mondo S.J."/>
            <person name="Dannebaum R.O."/>
            <person name="Kuo R.C."/>
            <person name="Labutti K."/>
            <person name="Haridas S."/>
            <person name="Kuo A."/>
            <person name="Salamov A."/>
            <person name="Ahrendt S.R."/>
            <person name="Lipzen A."/>
            <person name="Sullivan W."/>
            <person name="Andreopoulos W.B."/>
            <person name="Clum A."/>
            <person name="Lindquist E."/>
            <person name="Daum C."/>
            <person name="Ramamoorthy G.K."/>
            <person name="Gryganskyi A."/>
            <person name="Culley D."/>
            <person name="Magnuson J.K."/>
            <person name="James T.Y."/>
            <person name="O'Malley M.A."/>
            <person name="Stajich J.E."/>
            <person name="Spatafora J.W."/>
            <person name="Visel A."/>
            <person name="Grigoriev I.V."/>
        </authorList>
    </citation>
    <scope>NUCLEOTIDE SEQUENCE [LARGE SCALE GENOMIC DNA]</scope>
    <source>
        <strain evidence="2 3">JEL800</strain>
    </source>
</reference>